<sequence length="98" mass="11325">KSSRINTILMIPIPPFLPLTLISINIYSVSCLYVLLTDGMFGRCHSVPVKEVYIYDVSPFVVQRFRIMLEKLSNRGIHTDMNKHNTCKHKSKHFKCSL</sequence>
<organism evidence="2 3">
    <name type="scientific">Sphaeramia orbicularis</name>
    <name type="common">orbiculate cardinalfish</name>
    <dbReference type="NCBI Taxonomy" id="375764"/>
    <lineage>
        <taxon>Eukaryota</taxon>
        <taxon>Metazoa</taxon>
        <taxon>Chordata</taxon>
        <taxon>Craniata</taxon>
        <taxon>Vertebrata</taxon>
        <taxon>Euteleostomi</taxon>
        <taxon>Actinopterygii</taxon>
        <taxon>Neopterygii</taxon>
        <taxon>Teleostei</taxon>
        <taxon>Neoteleostei</taxon>
        <taxon>Acanthomorphata</taxon>
        <taxon>Gobiaria</taxon>
        <taxon>Kurtiformes</taxon>
        <taxon>Apogonoidei</taxon>
        <taxon>Apogonidae</taxon>
        <taxon>Apogoninae</taxon>
        <taxon>Sphaeramia</taxon>
    </lineage>
</organism>
<keyword evidence="1" id="KW-0812">Transmembrane</keyword>
<reference evidence="2" key="1">
    <citation type="submission" date="2019-06" db="EMBL/GenBank/DDBJ databases">
        <authorList>
            <consortium name="Wellcome Sanger Institute Data Sharing"/>
        </authorList>
    </citation>
    <scope>NUCLEOTIDE SEQUENCE [LARGE SCALE GENOMIC DNA]</scope>
</reference>
<evidence type="ECO:0000313" key="2">
    <source>
        <dbReference type="Ensembl" id="ENSSORP00005023468.1"/>
    </source>
</evidence>
<accession>A0A673A4B0</accession>
<protein>
    <submittedName>
        <fullName evidence="2">Uncharacterized protein</fullName>
    </submittedName>
</protein>
<reference evidence="2" key="2">
    <citation type="submission" date="2025-08" db="UniProtKB">
        <authorList>
            <consortium name="Ensembl"/>
        </authorList>
    </citation>
    <scope>IDENTIFICATION</scope>
</reference>
<name>A0A673A4B0_9TELE</name>
<dbReference type="Proteomes" id="UP000472271">
    <property type="component" value="Chromosome 17"/>
</dbReference>
<reference evidence="2" key="3">
    <citation type="submission" date="2025-09" db="UniProtKB">
        <authorList>
            <consortium name="Ensembl"/>
        </authorList>
    </citation>
    <scope>IDENTIFICATION</scope>
</reference>
<keyword evidence="1" id="KW-1133">Transmembrane helix</keyword>
<proteinExistence type="predicted"/>
<evidence type="ECO:0000313" key="3">
    <source>
        <dbReference type="Proteomes" id="UP000472271"/>
    </source>
</evidence>
<dbReference type="AlphaFoldDB" id="A0A673A4B0"/>
<keyword evidence="1" id="KW-0472">Membrane</keyword>
<evidence type="ECO:0000256" key="1">
    <source>
        <dbReference type="SAM" id="Phobius"/>
    </source>
</evidence>
<keyword evidence="3" id="KW-1185">Reference proteome</keyword>
<feature type="transmembrane region" description="Helical" evidence="1">
    <location>
        <begin position="16"/>
        <end position="36"/>
    </location>
</feature>
<dbReference type="InParanoid" id="A0A673A4B0"/>
<dbReference type="Ensembl" id="ENSSORT00005024147.1">
    <property type="protein sequence ID" value="ENSSORP00005023468.1"/>
    <property type="gene ID" value="ENSSORG00005011364.1"/>
</dbReference>